<dbReference type="Proteomes" id="UP000093561">
    <property type="component" value="Unassembled WGS sequence"/>
</dbReference>
<reference evidence="1" key="2">
    <citation type="journal article" date="2016" name="Mol. Ecol.">
        <title>Population genomics of the filarial nematode parasite Wuchereria bancrofti from mosquitoes.</title>
        <authorList>
            <person name="Small S.T."/>
            <person name="Reimer L.J."/>
            <person name="Tisch D.J."/>
            <person name="King C.L."/>
            <person name="Christensen B.M."/>
            <person name="Siba P.M."/>
            <person name="Kazura J.W."/>
            <person name="Serre D."/>
            <person name="Zimmerman P.A."/>
        </authorList>
    </citation>
    <scope>NUCLEOTIDE SEQUENCE</scope>
    <source>
        <strain evidence="1">pt0022</strain>
    </source>
</reference>
<protein>
    <submittedName>
        <fullName evidence="2">Uncharacterized protein</fullName>
    </submittedName>
</protein>
<reference evidence="1" key="1">
    <citation type="submission" date="2015-03" db="EMBL/GenBank/DDBJ databases">
        <title>Wuchereria bancrofti Genome Sequencing Papua New Guinea Strain.</title>
        <authorList>
            <person name="Small S.T."/>
            <person name="Serre D."/>
            <person name="Zimmerman P.A."/>
        </authorList>
    </citation>
    <scope>NUCLEOTIDE SEQUENCE [LARGE SCALE GENOMIC DNA]</scope>
    <source>
        <strain evidence="1">pt0022</strain>
    </source>
</reference>
<evidence type="ECO:0000313" key="1">
    <source>
        <dbReference type="Proteomes" id="UP000093561"/>
    </source>
</evidence>
<sequence length="64" mass="7605">MTGWHRQTGHCDEWHLQYSYNNAGKNGGNHLPCPFKSSTLLMRHDGTHKQQDCEIKMFEYLRLR</sequence>
<dbReference type="WBParaSite" id="mrna-Wban_00927">
    <property type="protein sequence ID" value="mrna-Wban_00927"/>
    <property type="gene ID" value="Wban_00927"/>
</dbReference>
<organism evidence="1 2">
    <name type="scientific">Wuchereria bancrofti</name>
    <dbReference type="NCBI Taxonomy" id="6293"/>
    <lineage>
        <taxon>Eukaryota</taxon>
        <taxon>Metazoa</taxon>
        <taxon>Ecdysozoa</taxon>
        <taxon>Nematoda</taxon>
        <taxon>Chromadorea</taxon>
        <taxon>Rhabditida</taxon>
        <taxon>Spirurina</taxon>
        <taxon>Spiruromorpha</taxon>
        <taxon>Filarioidea</taxon>
        <taxon>Onchocercidae</taxon>
        <taxon>Wuchereria</taxon>
    </lineage>
</organism>
<proteinExistence type="predicted"/>
<accession>A0AAF5PI88</accession>
<evidence type="ECO:0000313" key="2">
    <source>
        <dbReference type="WBParaSite" id="mrna-Wban_00927"/>
    </source>
</evidence>
<name>A0AAF5PI88_WUCBA</name>
<dbReference type="AlphaFoldDB" id="A0AAF5PI88"/>
<reference evidence="2" key="3">
    <citation type="submission" date="2024-02" db="UniProtKB">
        <authorList>
            <consortium name="WormBaseParasite"/>
        </authorList>
    </citation>
    <scope>IDENTIFICATION</scope>
    <source>
        <strain evidence="2">pt0022</strain>
    </source>
</reference>